<accession>A0A7J7LSV4</accession>
<dbReference type="InterPro" id="IPR029058">
    <property type="entry name" value="AB_hydrolase_fold"/>
</dbReference>
<proteinExistence type="predicted"/>
<dbReference type="SUPFAM" id="SSF53474">
    <property type="entry name" value="alpha/beta-Hydrolases"/>
    <property type="match status" value="1"/>
</dbReference>
<dbReference type="OrthoDB" id="408631at2759"/>
<reference evidence="1 2" key="1">
    <citation type="journal article" date="2020" name="IScience">
        <title>Genome Sequencing of the Endangered Kingdonia uniflora (Circaeasteraceae, Ranunculales) Reveals Potential Mechanisms of Evolutionary Specialization.</title>
        <authorList>
            <person name="Sun Y."/>
            <person name="Deng T."/>
            <person name="Zhang A."/>
            <person name="Moore M.J."/>
            <person name="Landis J.B."/>
            <person name="Lin N."/>
            <person name="Zhang H."/>
            <person name="Zhang X."/>
            <person name="Huang J."/>
            <person name="Zhang X."/>
            <person name="Sun H."/>
            <person name="Wang H."/>
        </authorList>
    </citation>
    <scope>NUCLEOTIDE SEQUENCE [LARGE SCALE GENOMIC DNA]</scope>
    <source>
        <strain evidence="1">TB1705</strain>
        <tissue evidence="1">Leaf</tissue>
    </source>
</reference>
<keyword evidence="2" id="KW-1185">Reference proteome</keyword>
<dbReference type="Proteomes" id="UP000541444">
    <property type="component" value="Unassembled WGS sequence"/>
</dbReference>
<dbReference type="Gene3D" id="3.40.50.1820">
    <property type="entry name" value="alpha/beta hydrolase"/>
    <property type="match status" value="1"/>
</dbReference>
<protein>
    <submittedName>
        <fullName evidence="1">Uncharacterized protein</fullName>
    </submittedName>
</protein>
<gene>
    <name evidence="1" type="ORF">GIB67_016200</name>
</gene>
<name>A0A7J7LSV4_9MAGN</name>
<organism evidence="1 2">
    <name type="scientific">Kingdonia uniflora</name>
    <dbReference type="NCBI Taxonomy" id="39325"/>
    <lineage>
        <taxon>Eukaryota</taxon>
        <taxon>Viridiplantae</taxon>
        <taxon>Streptophyta</taxon>
        <taxon>Embryophyta</taxon>
        <taxon>Tracheophyta</taxon>
        <taxon>Spermatophyta</taxon>
        <taxon>Magnoliopsida</taxon>
        <taxon>Ranunculales</taxon>
        <taxon>Circaeasteraceae</taxon>
        <taxon>Kingdonia</taxon>
    </lineage>
</organism>
<evidence type="ECO:0000313" key="1">
    <source>
        <dbReference type="EMBL" id="KAF6145751.1"/>
    </source>
</evidence>
<sequence length="114" mass="12892">MDLTKAEEVDHDLAPTIRICKNGGVERILDIKHVPALLDVVTGVSSKDVIIDPQTGLSTRLYLPKFIDLNEKLPLLIYLHSNGFVTESTFFFPLPQLSQLTGLSRKHCFFIWKL</sequence>
<evidence type="ECO:0000313" key="2">
    <source>
        <dbReference type="Proteomes" id="UP000541444"/>
    </source>
</evidence>
<dbReference type="EMBL" id="JACGCM010002030">
    <property type="protein sequence ID" value="KAF6145751.1"/>
    <property type="molecule type" value="Genomic_DNA"/>
</dbReference>
<comment type="caution">
    <text evidence="1">The sequence shown here is derived from an EMBL/GenBank/DDBJ whole genome shotgun (WGS) entry which is preliminary data.</text>
</comment>
<dbReference type="AlphaFoldDB" id="A0A7J7LSV4"/>